<keyword evidence="3" id="KW-1185">Reference proteome</keyword>
<dbReference type="RefSeq" id="WP_038510518.1">
    <property type="nucleotide sequence ID" value="NZ_CP008953.1"/>
</dbReference>
<dbReference type="STRING" id="208439.AJAP_11615"/>
<gene>
    <name evidence="2" type="ORF">AJAP_11615</name>
</gene>
<dbReference type="Gene3D" id="3.40.50.150">
    <property type="entry name" value="Vaccinia Virus protein VP39"/>
    <property type="match status" value="1"/>
</dbReference>
<dbReference type="CDD" id="cd02440">
    <property type="entry name" value="AdoMet_MTases"/>
    <property type="match status" value="1"/>
</dbReference>
<dbReference type="SUPFAM" id="SSF53335">
    <property type="entry name" value="S-adenosyl-L-methionine-dependent methyltransferases"/>
    <property type="match status" value="1"/>
</dbReference>
<evidence type="ECO:0000259" key="1">
    <source>
        <dbReference type="Pfam" id="PF08241"/>
    </source>
</evidence>
<dbReference type="GO" id="GO:0008757">
    <property type="term" value="F:S-adenosylmethionine-dependent methyltransferase activity"/>
    <property type="evidence" value="ECO:0007669"/>
    <property type="project" value="InterPro"/>
</dbReference>
<dbReference type="InterPro" id="IPR029063">
    <property type="entry name" value="SAM-dependent_MTases_sf"/>
</dbReference>
<accession>A0A075UQE9</accession>
<dbReference type="Pfam" id="PF08241">
    <property type="entry name" value="Methyltransf_11"/>
    <property type="match status" value="1"/>
</dbReference>
<dbReference type="KEGG" id="aja:AJAP_11615"/>
<dbReference type="PANTHER" id="PTHR43460">
    <property type="entry name" value="METHYLTRANSFERASE"/>
    <property type="match status" value="1"/>
</dbReference>
<dbReference type="eggNOG" id="COG2226">
    <property type="taxonomic scope" value="Bacteria"/>
</dbReference>
<feature type="domain" description="Methyltransferase type 11" evidence="1">
    <location>
        <begin position="51"/>
        <end position="138"/>
    </location>
</feature>
<reference evidence="2 3" key="1">
    <citation type="journal article" date="2014" name="J. Biotechnol.">
        <title>Complete genome sequence of the actinobacterium Amycolatopsis japonica MG417-CF17(T) (=DSM 44213T) producing (S,S)-N,N'-ethylenediaminedisuccinic acid.</title>
        <authorList>
            <person name="Stegmann E."/>
            <person name="Albersmeier A."/>
            <person name="Spohn M."/>
            <person name="Gert H."/>
            <person name="Weber T."/>
            <person name="Wohlleben W."/>
            <person name="Kalinowski J."/>
            <person name="Ruckert C."/>
        </authorList>
    </citation>
    <scope>NUCLEOTIDE SEQUENCE [LARGE SCALE GENOMIC DNA]</scope>
    <source>
        <strain evidence="3">MG417-CF17 (DSM 44213)</strain>
    </source>
</reference>
<dbReference type="EMBL" id="CP008953">
    <property type="protein sequence ID" value="AIG75208.1"/>
    <property type="molecule type" value="Genomic_DNA"/>
</dbReference>
<dbReference type="HOGENOM" id="CLU_091968_0_0_11"/>
<protein>
    <recommendedName>
        <fullName evidence="1">Methyltransferase type 11 domain-containing protein</fullName>
    </recommendedName>
</protein>
<dbReference type="Proteomes" id="UP000028492">
    <property type="component" value="Chromosome"/>
</dbReference>
<evidence type="ECO:0000313" key="2">
    <source>
        <dbReference type="EMBL" id="AIG75208.1"/>
    </source>
</evidence>
<dbReference type="InterPro" id="IPR052939">
    <property type="entry name" value="23S_rRNA_MeTrnsfrase_RlmA"/>
</dbReference>
<proteinExistence type="predicted"/>
<dbReference type="PANTHER" id="PTHR43460:SF1">
    <property type="entry name" value="METHYLTRANSFERASE TYPE 11 DOMAIN-CONTAINING PROTEIN"/>
    <property type="match status" value="1"/>
</dbReference>
<name>A0A075UQE9_9PSEU</name>
<organism evidence="2 3">
    <name type="scientific">Amycolatopsis japonica</name>
    <dbReference type="NCBI Taxonomy" id="208439"/>
    <lineage>
        <taxon>Bacteria</taxon>
        <taxon>Bacillati</taxon>
        <taxon>Actinomycetota</taxon>
        <taxon>Actinomycetes</taxon>
        <taxon>Pseudonocardiales</taxon>
        <taxon>Pseudonocardiaceae</taxon>
        <taxon>Amycolatopsis</taxon>
        <taxon>Amycolatopsis japonica group</taxon>
    </lineage>
</organism>
<dbReference type="InterPro" id="IPR013216">
    <property type="entry name" value="Methyltransf_11"/>
</dbReference>
<evidence type="ECO:0000313" key="3">
    <source>
        <dbReference type="Proteomes" id="UP000028492"/>
    </source>
</evidence>
<dbReference type="AlphaFoldDB" id="A0A075UQE9"/>
<sequence>MTFEDQLAEGEAVPVEGWDFSWFEGRATEERPPWGYSRLLGERMAAAAAGLDLQTGGGEVLAGIPKPPQVLAATEGWPPNVEVARKTLAPLGGQVVEAEYDAPLPFPDESFDLVSSRHPIANPWREIARVLRPGGTFLSQQIGAGTVRELKEFFLGPQDYGDWTPDVLRVEAEAVGLRVERLEPAKLRMEFFDLAAVVHFLRKVIWIVPGFEVRKYRDELAELHRMIETDGKFVAHSRRVLVEAVKPGHTFG</sequence>